<dbReference type="InterPro" id="IPR056298">
    <property type="entry name" value="AlkZ-rel"/>
</dbReference>
<protein>
    <submittedName>
        <fullName evidence="1">Uncharacterized protein</fullName>
    </submittedName>
</protein>
<accession>A0A0S8FRU5</accession>
<dbReference type="Pfam" id="PF24741">
    <property type="entry name" value="AlkZ-rel"/>
    <property type="match status" value="1"/>
</dbReference>
<dbReference type="AlphaFoldDB" id="A0A0S8FRU5"/>
<dbReference type="STRING" id="1703779.AMJ83_09505"/>
<dbReference type="Proteomes" id="UP000051373">
    <property type="component" value="Unassembled WGS sequence"/>
</dbReference>
<organism evidence="1 2">
    <name type="scientific">candidate division WOR_3 bacterium SM23_42</name>
    <dbReference type="NCBI Taxonomy" id="1703779"/>
    <lineage>
        <taxon>Bacteria</taxon>
        <taxon>Bacteria division WOR-3</taxon>
    </lineage>
</organism>
<reference evidence="1 2" key="1">
    <citation type="journal article" date="2015" name="Microbiome">
        <title>Genomic resolution of linkages in carbon, nitrogen, and sulfur cycling among widespread estuary sediment bacteria.</title>
        <authorList>
            <person name="Baker B.J."/>
            <person name="Lazar C.S."/>
            <person name="Teske A.P."/>
            <person name="Dick G.J."/>
        </authorList>
    </citation>
    <scope>NUCLEOTIDE SEQUENCE [LARGE SCALE GENOMIC DNA]</scope>
    <source>
        <strain evidence="1">SM23_42</strain>
    </source>
</reference>
<evidence type="ECO:0000313" key="1">
    <source>
        <dbReference type="EMBL" id="KPK62834.1"/>
    </source>
</evidence>
<evidence type="ECO:0000313" key="2">
    <source>
        <dbReference type="Proteomes" id="UP000051373"/>
    </source>
</evidence>
<sequence>MKSNFLSTIKKKRWLLERNAKIFRVEEAKEFVKRLGLVSALSNEHLPSLAKAIYTADLPNRFEASQRLWDFVHILITKKWVYYGRILPAHNTIVSMELLPCFLHLYPIPDYRSLYEQRILSEMGKQVMDLLHERGPLMTQEIRNQLGISSLQTRKELAHALVELQRKSLLCCAGKVAQCRCRWRFGIWAPVDKWVPRKIKTKARALSDEEAKRRIIDKYVYTAVRTTPKAIARFFNWSLKEIDSTLSSMIDKEVVSSYNHQGEEYLFKGNL</sequence>
<comment type="caution">
    <text evidence="1">The sequence shown here is derived from an EMBL/GenBank/DDBJ whole genome shotgun (WGS) entry which is preliminary data.</text>
</comment>
<name>A0A0S8FRU5_UNCW3</name>
<dbReference type="EMBL" id="LJUJ01000024">
    <property type="protein sequence ID" value="KPK62834.1"/>
    <property type="molecule type" value="Genomic_DNA"/>
</dbReference>
<proteinExistence type="predicted"/>
<gene>
    <name evidence="1" type="ORF">AMJ83_09505</name>
</gene>